<dbReference type="GO" id="GO:0006508">
    <property type="term" value="P:proteolysis"/>
    <property type="evidence" value="ECO:0007669"/>
    <property type="project" value="UniProtKB-KW"/>
</dbReference>
<dbReference type="GO" id="GO:0008234">
    <property type="term" value="F:cysteine-type peptidase activity"/>
    <property type="evidence" value="ECO:0007669"/>
    <property type="project" value="UniProtKB-KW"/>
</dbReference>
<organism evidence="7 8">
    <name type="scientific">Gardnerella vaginalis</name>
    <dbReference type="NCBI Taxonomy" id="2702"/>
    <lineage>
        <taxon>Bacteria</taxon>
        <taxon>Bacillati</taxon>
        <taxon>Actinomycetota</taxon>
        <taxon>Actinomycetes</taxon>
        <taxon>Bifidobacteriales</taxon>
        <taxon>Bifidobacteriaceae</taxon>
        <taxon>Gardnerella</taxon>
    </lineage>
</organism>
<evidence type="ECO:0000256" key="4">
    <source>
        <dbReference type="ARBA" id="ARBA00022807"/>
    </source>
</evidence>
<name>A0A133P1X5_GARVA</name>
<reference evidence="7 8" key="1">
    <citation type="submission" date="2016-01" db="EMBL/GenBank/DDBJ databases">
        <authorList>
            <person name="Oliw E.H."/>
        </authorList>
    </citation>
    <scope>NUCLEOTIDE SEQUENCE [LARGE SCALE GENOMIC DNA]</scope>
    <source>
        <strain evidence="7 8">PSS_7772B</strain>
    </source>
</reference>
<keyword evidence="3" id="KW-0378">Hydrolase</keyword>
<dbReference type="AlphaFoldDB" id="A0A133P1X5"/>
<dbReference type="EMBL" id="LRQB01000008">
    <property type="protein sequence ID" value="KXA22540.1"/>
    <property type="molecule type" value="Genomic_DNA"/>
</dbReference>
<dbReference type="SUPFAM" id="SSF54001">
    <property type="entry name" value="Cysteine proteinases"/>
    <property type="match status" value="1"/>
</dbReference>
<dbReference type="InterPro" id="IPR051202">
    <property type="entry name" value="Peptidase_C40"/>
</dbReference>
<keyword evidence="5" id="KW-0732">Signal</keyword>
<dbReference type="PANTHER" id="PTHR47053">
    <property type="entry name" value="MUREIN DD-ENDOPEPTIDASE MEPH-RELATED"/>
    <property type="match status" value="1"/>
</dbReference>
<protein>
    <submittedName>
        <fullName evidence="7">NlpC/P60 family protein</fullName>
    </submittedName>
</protein>
<sequence>MISYESMLKKSRIFPVIVSATVAASMFSVMAPIAVAESSHKLDDSAVTSTRSFPKVTSVRRDILTESTSTDVDPNSSWGSIETLNVPQTKSPKEIAAERARRAITHAAAGVGADAPASRSGVRGVVQQAPMPVVVPPDGKSVAALLNFATQFLGKVPYRSGGNTPAGWDCSGFVQYVFANIGVALPRTSGAQATVGTPVPSLAQAQPGDIIANGQHASIYVGNGMVINSQLAGTKYDPIRYVFPGSYAIRRIL</sequence>
<feature type="domain" description="NlpC/P60" evidence="6">
    <location>
        <begin position="139"/>
        <end position="253"/>
    </location>
</feature>
<feature type="chain" id="PRO_5039178002" evidence="5">
    <location>
        <begin position="32"/>
        <end position="253"/>
    </location>
</feature>
<accession>A0A133P1X5</accession>
<keyword evidence="2" id="KW-0645">Protease</keyword>
<evidence type="ECO:0000256" key="3">
    <source>
        <dbReference type="ARBA" id="ARBA00022801"/>
    </source>
</evidence>
<dbReference type="PANTHER" id="PTHR47053:SF1">
    <property type="entry name" value="MUREIN DD-ENDOPEPTIDASE MEPH-RELATED"/>
    <property type="match status" value="1"/>
</dbReference>
<evidence type="ECO:0000313" key="8">
    <source>
        <dbReference type="Proteomes" id="UP000070687"/>
    </source>
</evidence>
<dbReference type="Pfam" id="PF00877">
    <property type="entry name" value="NLPC_P60"/>
    <property type="match status" value="1"/>
</dbReference>
<keyword evidence="4" id="KW-0788">Thiol protease</keyword>
<evidence type="ECO:0000313" key="7">
    <source>
        <dbReference type="EMBL" id="KXA22540.1"/>
    </source>
</evidence>
<gene>
    <name evidence="7" type="ORF">HMPREF3208_00268</name>
</gene>
<dbReference type="PROSITE" id="PS51935">
    <property type="entry name" value="NLPC_P60"/>
    <property type="match status" value="1"/>
</dbReference>
<proteinExistence type="inferred from homology"/>
<dbReference type="PATRIC" id="fig|2702.100.peg.251"/>
<comment type="similarity">
    <text evidence="1">Belongs to the peptidase C40 family.</text>
</comment>
<evidence type="ECO:0000256" key="2">
    <source>
        <dbReference type="ARBA" id="ARBA00022670"/>
    </source>
</evidence>
<dbReference type="InterPro" id="IPR038765">
    <property type="entry name" value="Papain-like_cys_pep_sf"/>
</dbReference>
<feature type="signal peptide" evidence="5">
    <location>
        <begin position="1"/>
        <end position="31"/>
    </location>
</feature>
<dbReference type="Proteomes" id="UP000070687">
    <property type="component" value="Unassembled WGS sequence"/>
</dbReference>
<comment type="caution">
    <text evidence="7">The sequence shown here is derived from an EMBL/GenBank/DDBJ whole genome shotgun (WGS) entry which is preliminary data.</text>
</comment>
<dbReference type="Gene3D" id="3.90.1720.10">
    <property type="entry name" value="endopeptidase domain like (from Nostoc punctiforme)"/>
    <property type="match status" value="1"/>
</dbReference>
<dbReference type="InterPro" id="IPR000064">
    <property type="entry name" value="NLP_P60_dom"/>
</dbReference>
<evidence type="ECO:0000256" key="1">
    <source>
        <dbReference type="ARBA" id="ARBA00007074"/>
    </source>
</evidence>
<evidence type="ECO:0000259" key="6">
    <source>
        <dbReference type="PROSITE" id="PS51935"/>
    </source>
</evidence>
<dbReference type="RefSeq" id="WP_064346827.1">
    <property type="nucleotide sequence ID" value="NZ_KQ956831.1"/>
</dbReference>
<evidence type="ECO:0000256" key="5">
    <source>
        <dbReference type="SAM" id="SignalP"/>
    </source>
</evidence>